<reference evidence="1" key="1">
    <citation type="submission" date="2014-11" db="EMBL/GenBank/DDBJ databases">
        <authorList>
            <person name="Amaro Gonzalez C."/>
        </authorList>
    </citation>
    <scope>NUCLEOTIDE SEQUENCE</scope>
</reference>
<accession>A0A0E9VWX7</accession>
<sequence>MRLQVRPALRPASTETLCSCGGAEDGIDGHRDNKCIGKATQ</sequence>
<dbReference type="EMBL" id="GBXM01040459">
    <property type="protein sequence ID" value="JAH68118.1"/>
    <property type="molecule type" value="Transcribed_RNA"/>
</dbReference>
<reference evidence="1" key="2">
    <citation type="journal article" date="2015" name="Fish Shellfish Immunol.">
        <title>Early steps in the European eel (Anguilla anguilla)-Vibrio vulnificus interaction in the gills: Role of the RtxA13 toxin.</title>
        <authorList>
            <person name="Callol A."/>
            <person name="Pajuelo D."/>
            <person name="Ebbesson L."/>
            <person name="Teles M."/>
            <person name="MacKenzie S."/>
            <person name="Amaro C."/>
        </authorList>
    </citation>
    <scope>NUCLEOTIDE SEQUENCE</scope>
</reference>
<dbReference type="EMBL" id="GBXM01041021">
    <property type="protein sequence ID" value="JAH67556.1"/>
    <property type="molecule type" value="Transcribed_RNA"/>
</dbReference>
<dbReference type="EMBL" id="GBXM01025908">
    <property type="protein sequence ID" value="JAH82669.1"/>
    <property type="molecule type" value="Transcribed_RNA"/>
</dbReference>
<name>A0A0E9VWX7_ANGAN</name>
<dbReference type="AlphaFoldDB" id="A0A0E9VWX7"/>
<protein>
    <submittedName>
        <fullName evidence="1">Uncharacterized protein</fullName>
    </submittedName>
</protein>
<dbReference type="EMBL" id="GBXM01034585">
    <property type="protein sequence ID" value="JAH73992.1"/>
    <property type="molecule type" value="Transcribed_RNA"/>
</dbReference>
<organism evidence="1">
    <name type="scientific">Anguilla anguilla</name>
    <name type="common">European freshwater eel</name>
    <name type="synonym">Muraena anguilla</name>
    <dbReference type="NCBI Taxonomy" id="7936"/>
    <lineage>
        <taxon>Eukaryota</taxon>
        <taxon>Metazoa</taxon>
        <taxon>Chordata</taxon>
        <taxon>Craniata</taxon>
        <taxon>Vertebrata</taxon>
        <taxon>Euteleostomi</taxon>
        <taxon>Actinopterygii</taxon>
        <taxon>Neopterygii</taxon>
        <taxon>Teleostei</taxon>
        <taxon>Anguilliformes</taxon>
        <taxon>Anguillidae</taxon>
        <taxon>Anguilla</taxon>
    </lineage>
</organism>
<proteinExistence type="predicted"/>
<dbReference type="EMBL" id="GBXM01043629">
    <property type="protein sequence ID" value="JAH64948.1"/>
    <property type="molecule type" value="Transcribed_RNA"/>
</dbReference>
<evidence type="ECO:0000313" key="1">
    <source>
        <dbReference type="EMBL" id="JAH82669.1"/>
    </source>
</evidence>